<dbReference type="GO" id="GO:0032040">
    <property type="term" value="C:small-subunit processome"/>
    <property type="evidence" value="ECO:0007669"/>
    <property type="project" value="TreeGrafter"/>
</dbReference>
<dbReference type="OrthoDB" id="31183at2759"/>
<keyword evidence="6 7" id="KW-0687">Ribonucleoprotein</keyword>
<dbReference type="InterPro" id="IPR022125">
    <property type="entry name" value="U3snoRNP10_N"/>
</dbReference>
<comment type="caution">
    <text evidence="10">The sequence shown here is derived from an EMBL/GenBank/DDBJ whole genome shotgun (WGS) entry which is preliminary data.</text>
</comment>
<gene>
    <name evidence="10" type="ORF">DLAC_07174</name>
</gene>
<proteinExistence type="inferred from homology"/>
<comment type="similarity">
    <text evidence="2 7">Belongs to the HEATR1/UTP10 family.</text>
</comment>
<evidence type="ECO:0000256" key="5">
    <source>
        <dbReference type="ARBA" id="ARBA00023242"/>
    </source>
</evidence>
<evidence type="ECO:0000313" key="10">
    <source>
        <dbReference type="EMBL" id="KYQ91935.1"/>
    </source>
</evidence>
<dbReference type="Pfam" id="PF12397">
    <property type="entry name" value="U3snoRNP10"/>
    <property type="match status" value="1"/>
</dbReference>
<dbReference type="InterPro" id="IPR012954">
    <property type="entry name" value="BP28_C_dom"/>
</dbReference>
<feature type="region of interest" description="Disordered" evidence="8">
    <location>
        <begin position="1998"/>
        <end position="2025"/>
    </location>
</feature>
<protein>
    <recommendedName>
        <fullName evidence="7">HEAT repeat-containing protein 1</fullName>
    </recommendedName>
</protein>
<dbReference type="GO" id="GO:0000462">
    <property type="term" value="P:maturation of SSU-rRNA from tricistronic rRNA transcript (SSU-rRNA, 5.8S rRNA, LSU-rRNA)"/>
    <property type="evidence" value="ECO:0007669"/>
    <property type="project" value="TreeGrafter"/>
</dbReference>
<organism evidence="10 11">
    <name type="scientific">Tieghemostelium lacteum</name>
    <name type="common">Slime mold</name>
    <name type="synonym">Dictyostelium lacteum</name>
    <dbReference type="NCBI Taxonomy" id="361077"/>
    <lineage>
        <taxon>Eukaryota</taxon>
        <taxon>Amoebozoa</taxon>
        <taxon>Evosea</taxon>
        <taxon>Eumycetozoa</taxon>
        <taxon>Dictyostelia</taxon>
        <taxon>Dictyosteliales</taxon>
        <taxon>Raperosteliaceae</taxon>
        <taxon>Tieghemostelium</taxon>
    </lineage>
</organism>
<dbReference type="GO" id="GO:0034455">
    <property type="term" value="C:t-UTP complex"/>
    <property type="evidence" value="ECO:0007669"/>
    <property type="project" value="TreeGrafter"/>
</dbReference>
<feature type="region of interest" description="Disordered" evidence="8">
    <location>
        <begin position="1667"/>
        <end position="1702"/>
    </location>
</feature>
<dbReference type="Proteomes" id="UP000076078">
    <property type="component" value="Unassembled WGS sequence"/>
</dbReference>
<sequence>MTTALDQQLKIIKQKIHYVDQSTKRDSLLFDPTEAASIDIDTYYEIGMQGLKELIGLDSRFKGFEQTLFSPTSISENRILKTEQENQKINIEINEFLRLQSNYFLLNSAQKALEWLIRRYRINEFNIDQIISSIIPFHDSNIFAKFISILQLDFNEKWKILENIVKSKLSVPRGYFITICKNNQFFLEFLCNTIVEYEKSDMISKTLISFFTALIIETLSTMNTVPTKFLRALLPTLNFSLKSKQLDLQLGAFMIIGDIASKTQFKDEIIELFFINTLKNYRNSLQESFTFLIVLFQKQNFKLSNSTLELLISIPTLFDLLNDLNSQNKNLDKLFSILIEYLSSNFIESSECFLLLNQFITELPQVTGRFQKIIIQNILEQQYIKKQVPLDKENQDVVLGLLRSLDPMVLQEEFERYQHRYSKDEISEKLNQLHSQVLLKKTISKIKSNEIFLQLQSTISSERIKGLKQLKSLLEKNPDITDSGYSLSSSLAQVLVEKDSEISRFAWKLPGLIHLVHIDALTQSASQCIESNYLSLDDKKFIVSLLASDKEFQKSNQSALLKVLFPHLISTDLNQEILKSLASLLPSLFKGIKDSSSLSTLFQGINKNYTSSPSEANKFISDYLKEYQFTKSFQNNISNNDLVVLFLILSGQQALDATMVAVVFNFINSFLDSYNDSFSLVIKEISSPTDLYKYTSDPLSIIMNSFCMIIKQLPSIAVTEIQKYLLTVFSKKSSEQQQYQILTGIRQLIENIFNSKIECIDLILRQLIRKYFSNQLVYFKFLTLFWVQPNNTTNNNLIISSLSLLKYLIPSKSFQIHLQQQRNQIILPFLLLLNYQCKDIRSSSLQLLELINETSTNSNNSTTTSTNNDFKFYNNSSTIQSINSKLVSQFLGLILKYKLEIQSDSEFFKTFIKNIVLTQSELKVDIAKYLVEGLLLMESQDQKLLLLKAIQDCQDSYIVTTTLPLLQELFQSYKSKTISIVECSLLDILIRKLCNLSVMGQSKLRKSHNLLQVYIDILSTKHDSLMTWPSGSQYSILTVSISSITKQLVISLALKEQIQLVELLLAHLLSENTEIREVARKVLLSILDDSTTILPMITVNAKSTTPLPIPQYNSMMEILIINSERIQNPIILYTPMIGILKRFNQQSASDATEYCKQLIFRAMVSLTKVLEKNSKELSTLEQLLDIQTIVQSIGTNLQTCNSAMILLQVVSSNFPLKIYKSIDGIISLIKFILGNSQNHDNQTIMNLEGFISSLFPALLKSTTSNVTLTTIFKLFIDSFNTMSKDHQVVLLVNLMKSIQYQQLNLLLTLILTRKIQLLRDITLALKKDDSTMMVDSNKSDDPMEEDNEQQSPLEKQLDTLNAFIREFSEQIPVISLTSSLTMVSRSLNFISLENGTVEQEQQQQNSHSDKEMIQLLSYNSAKDNRLLQASLLDFINERLSSSKYLEEVAFLDHDAKSQIETHYMNSFENLLVLLKKTSESLEISTGSSSSSKGKEKYLKKLQSSIHLCMDKYNQLLSVPGFIVTVSKLLNHQDSSVRRRSLVIFNEKISMVRAQHLEESHVTLFISLLSDFSKIIDTPTETETNKQTALLSFEILARNFSTHSPQVFLQKIASIIKAMGHSSYQVVSSAIICIATLCSELQSKTIPYIPQFFPVILNTLVSSQKLTTTTTTTTTTTANTTTSSTSNGNSTSNSTQTNGHDSISTTISNETRSLLQLSCISSLEIMLNKIPKFLSPYLPQLLNALLHPRLNNTLTPMATKIHQQVKRLLTLITKNIEFRLLLPSMFSAYEFAVVSENDQSIISLFDFVGDISSNLAPKDIALHHKAIFKFYLECFEFRKKYSQRVKNLDSVEEHIINSFLNLVMKLNENLFKPLFIKILDWAIPSHLNNNNNNNNKNNSNGKNNNSDDSDNNDSDSDSDNNSKKKKKLKNNNNSKSNGKSNNNNKSPQYNQNKDNILFFYKLVNALTQNLKSIFLPYFAYFLDDSIYHLKNIFSLQPNITSSSSTANGHQQNGKKRKQEDDKKSQQEQNNQESLLCLIMSAFEKCFINDTDGFLDKQKFELILPALANQLENQMGSSESYKNRVINYLSPTITQLAVAIKQDLLWKHLNHTILMKTRSQSSAVRYSALLVIHSLHKKMGEQLLILLPETIPFISELLEDSSPDVESLCQQVVKTIESHLGGDESISSYL</sequence>
<keyword evidence="11" id="KW-1185">Reference proteome</keyword>
<dbReference type="GO" id="GO:0030686">
    <property type="term" value="C:90S preribosome"/>
    <property type="evidence" value="ECO:0007669"/>
    <property type="project" value="TreeGrafter"/>
</dbReference>
<dbReference type="GO" id="GO:0045943">
    <property type="term" value="P:positive regulation of transcription by RNA polymerase I"/>
    <property type="evidence" value="ECO:0007669"/>
    <property type="project" value="TreeGrafter"/>
</dbReference>
<evidence type="ECO:0000256" key="1">
    <source>
        <dbReference type="ARBA" id="ARBA00004604"/>
    </source>
</evidence>
<evidence type="ECO:0000256" key="8">
    <source>
        <dbReference type="SAM" id="MobiDB-lite"/>
    </source>
</evidence>
<dbReference type="EMBL" id="LODT01000032">
    <property type="protein sequence ID" value="KYQ91935.1"/>
    <property type="molecule type" value="Genomic_DNA"/>
</dbReference>
<accession>A0A151ZDD2</accession>
<evidence type="ECO:0000256" key="4">
    <source>
        <dbReference type="ARBA" id="ARBA00022552"/>
    </source>
</evidence>
<dbReference type="InParanoid" id="A0A151ZDD2"/>
<feature type="region of interest" description="Disordered" evidence="8">
    <location>
        <begin position="1332"/>
        <end position="1352"/>
    </location>
</feature>
<dbReference type="GO" id="GO:0030515">
    <property type="term" value="F:snoRNA binding"/>
    <property type="evidence" value="ECO:0007669"/>
    <property type="project" value="TreeGrafter"/>
</dbReference>
<evidence type="ECO:0000259" key="9">
    <source>
        <dbReference type="SMART" id="SM01036"/>
    </source>
</evidence>
<keyword evidence="3 7" id="KW-0690">Ribosome biogenesis</keyword>
<name>A0A151ZDD2_TIELA</name>
<feature type="compositionally biased region" description="Low complexity" evidence="8">
    <location>
        <begin position="1667"/>
        <end position="1697"/>
    </location>
</feature>
<dbReference type="Gene3D" id="1.25.10.10">
    <property type="entry name" value="Leucine-rich Repeat Variant"/>
    <property type="match status" value="2"/>
</dbReference>
<comment type="subcellular location">
    <subcellularLocation>
        <location evidence="1 7">Nucleus</location>
        <location evidence="1 7">Nucleolus</location>
    </subcellularLocation>
</comment>
<evidence type="ECO:0000256" key="7">
    <source>
        <dbReference type="RuleBase" id="RU367065"/>
    </source>
</evidence>
<feature type="compositionally biased region" description="Low complexity" evidence="8">
    <location>
        <begin position="1888"/>
        <end position="1905"/>
    </location>
</feature>
<evidence type="ECO:0000256" key="3">
    <source>
        <dbReference type="ARBA" id="ARBA00022517"/>
    </source>
</evidence>
<evidence type="ECO:0000313" key="11">
    <source>
        <dbReference type="Proteomes" id="UP000076078"/>
    </source>
</evidence>
<dbReference type="SUPFAM" id="SSF48371">
    <property type="entry name" value="ARM repeat"/>
    <property type="match status" value="1"/>
</dbReference>
<reference evidence="10 11" key="1">
    <citation type="submission" date="2015-12" db="EMBL/GenBank/DDBJ databases">
        <title>Dictyostelia acquired genes for synthesis and detection of signals that induce cell-type specialization by lateral gene transfer from prokaryotes.</title>
        <authorList>
            <person name="Gloeckner G."/>
            <person name="Schaap P."/>
        </authorList>
    </citation>
    <scope>NUCLEOTIDE SEQUENCE [LARGE SCALE GENOMIC DNA]</scope>
    <source>
        <strain evidence="10 11">TK</strain>
    </source>
</reference>
<comment type="function">
    <text evidence="7">Involved in nucleolar processing of pre-18S ribosomal RNA.</text>
</comment>
<feature type="region of interest" description="Disordered" evidence="8">
    <location>
        <begin position="1888"/>
        <end position="1948"/>
    </location>
</feature>
<evidence type="ECO:0000256" key="2">
    <source>
        <dbReference type="ARBA" id="ARBA00010559"/>
    </source>
</evidence>
<keyword evidence="4 7" id="KW-0698">rRNA processing</keyword>
<feature type="compositionally biased region" description="Low complexity" evidence="8">
    <location>
        <begin position="1929"/>
        <end position="1948"/>
    </location>
</feature>
<feature type="domain" description="BP28 C-terminal" evidence="9">
    <location>
        <begin position="1816"/>
        <end position="2052"/>
    </location>
</feature>
<dbReference type="PANTHER" id="PTHR13457">
    <property type="entry name" value="BAP28"/>
    <property type="match status" value="1"/>
</dbReference>
<dbReference type="InterPro" id="IPR040191">
    <property type="entry name" value="UTP10"/>
</dbReference>
<keyword evidence="5 7" id="KW-0539">Nucleus</keyword>
<dbReference type="Pfam" id="PF08146">
    <property type="entry name" value="BP28CT"/>
    <property type="match status" value="2"/>
</dbReference>
<feature type="compositionally biased region" description="Acidic residues" evidence="8">
    <location>
        <begin position="1906"/>
        <end position="1917"/>
    </location>
</feature>
<dbReference type="SMART" id="SM01036">
    <property type="entry name" value="BP28CT"/>
    <property type="match status" value="1"/>
</dbReference>
<dbReference type="OMA" id="NDVMWKQ"/>
<feature type="compositionally biased region" description="Polar residues" evidence="8">
    <location>
        <begin position="1998"/>
        <end position="2010"/>
    </location>
</feature>
<dbReference type="InterPro" id="IPR011989">
    <property type="entry name" value="ARM-like"/>
</dbReference>
<evidence type="ECO:0000256" key="6">
    <source>
        <dbReference type="ARBA" id="ARBA00023274"/>
    </source>
</evidence>
<dbReference type="PANTHER" id="PTHR13457:SF1">
    <property type="entry name" value="HEAT REPEAT-CONTAINING PROTEIN 1"/>
    <property type="match status" value="1"/>
</dbReference>
<dbReference type="STRING" id="361077.A0A151ZDD2"/>
<dbReference type="InterPro" id="IPR016024">
    <property type="entry name" value="ARM-type_fold"/>
</dbReference>
<dbReference type="FunCoup" id="A0A151ZDD2">
    <property type="interactions" value="682"/>
</dbReference>